<feature type="domain" description="Mannitol dehydrogenase C-terminal" evidence="8">
    <location>
        <begin position="598"/>
        <end position="791"/>
    </location>
</feature>
<evidence type="ECO:0000256" key="4">
    <source>
        <dbReference type="ARBA" id="ARBA00023002"/>
    </source>
</evidence>
<dbReference type="Proteomes" id="UP000237104">
    <property type="component" value="Unassembled WGS sequence"/>
</dbReference>
<dbReference type="Pfam" id="PF08125">
    <property type="entry name" value="Mannitol_dh_C"/>
    <property type="match status" value="1"/>
</dbReference>
<gene>
    <name evidence="9" type="ORF">C3B59_04230</name>
</gene>
<dbReference type="EC" id="5.1.3.15" evidence="3"/>
<dbReference type="GO" id="GO:0008926">
    <property type="term" value="F:mannitol-1-phosphate 5-dehydrogenase activity"/>
    <property type="evidence" value="ECO:0007669"/>
    <property type="project" value="UniProtKB-EC"/>
</dbReference>
<keyword evidence="5" id="KW-0520">NAD</keyword>
<evidence type="ECO:0000313" key="10">
    <source>
        <dbReference type="Proteomes" id="UP000237104"/>
    </source>
</evidence>
<evidence type="ECO:0000259" key="7">
    <source>
        <dbReference type="Pfam" id="PF01232"/>
    </source>
</evidence>
<comment type="caution">
    <text evidence="9">The sequence shown here is derived from an EMBL/GenBank/DDBJ whole genome shotgun (WGS) entry which is preliminary data.</text>
</comment>
<comment type="catalytic activity">
    <reaction evidence="6">
        <text>D-mannitol 1-phosphate + NAD(+) = beta-D-fructose 6-phosphate + NADH + H(+)</text>
        <dbReference type="Rhea" id="RHEA:19661"/>
        <dbReference type="ChEBI" id="CHEBI:15378"/>
        <dbReference type="ChEBI" id="CHEBI:57540"/>
        <dbReference type="ChEBI" id="CHEBI:57634"/>
        <dbReference type="ChEBI" id="CHEBI:57945"/>
        <dbReference type="ChEBI" id="CHEBI:61381"/>
        <dbReference type="EC" id="1.1.1.17"/>
    </reaction>
</comment>
<evidence type="ECO:0000256" key="1">
    <source>
        <dbReference type="ARBA" id="ARBA00001096"/>
    </source>
</evidence>
<name>A0A2S3ZNT4_9MICO</name>
<dbReference type="GO" id="GO:0030246">
    <property type="term" value="F:carbohydrate binding"/>
    <property type="evidence" value="ECO:0007669"/>
    <property type="project" value="InterPro"/>
</dbReference>
<dbReference type="Gene3D" id="1.10.1040.10">
    <property type="entry name" value="N-(1-d-carboxylethyl)-l-norvaline Dehydrogenase, domain 2"/>
    <property type="match status" value="1"/>
</dbReference>
<dbReference type="InterPro" id="IPR000669">
    <property type="entry name" value="Mannitol_DH"/>
</dbReference>
<dbReference type="PANTHER" id="PTHR30524:SF0">
    <property type="entry name" value="ALTRONATE OXIDOREDUCTASE-RELATED"/>
    <property type="match status" value="1"/>
</dbReference>
<comment type="catalytic activity">
    <reaction evidence="1">
        <text>alpha-D-glucose 6-phosphate = beta-D-glucose 6-phosphate</text>
        <dbReference type="Rhea" id="RHEA:16249"/>
        <dbReference type="ChEBI" id="CHEBI:58225"/>
        <dbReference type="ChEBI" id="CHEBI:58247"/>
        <dbReference type="EC" id="5.1.3.15"/>
    </reaction>
</comment>
<organism evidence="9 10">
    <name type="scientific">Cryobacterium zongtaii</name>
    <dbReference type="NCBI Taxonomy" id="1259217"/>
    <lineage>
        <taxon>Bacteria</taxon>
        <taxon>Bacillati</taxon>
        <taxon>Actinomycetota</taxon>
        <taxon>Actinomycetes</taxon>
        <taxon>Micrococcales</taxon>
        <taxon>Microbacteriaceae</taxon>
        <taxon>Cryobacterium</taxon>
    </lineage>
</organism>
<dbReference type="GO" id="GO:0019592">
    <property type="term" value="P:mannitol catabolic process"/>
    <property type="evidence" value="ECO:0007669"/>
    <property type="project" value="TreeGrafter"/>
</dbReference>
<dbReference type="InterPro" id="IPR036291">
    <property type="entry name" value="NAD(P)-bd_dom_sf"/>
</dbReference>
<protein>
    <recommendedName>
        <fullName evidence="3">glucose-6-phosphate 1-epimerase</fullName>
        <ecNumber evidence="3">5.1.3.15</ecNumber>
    </recommendedName>
</protein>
<dbReference type="SUPFAM" id="SSF48179">
    <property type="entry name" value="6-phosphogluconate dehydrogenase C-terminal domain-like"/>
    <property type="match status" value="1"/>
</dbReference>
<dbReference type="InterPro" id="IPR014718">
    <property type="entry name" value="GH-type_carb-bd"/>
</dbReference>
<evidence type="ECO:0000313" key="9">
    <source>
        <dbReference type="EMBL" id="POH70471.1"/>
    </source>
</evidence>
<dbReference type="AlphaFoldDB" id="A0A2S3ZNT4"/>
<dbReference type="InterPro" id="IPR013131">
    <property type="entry name" value="Mannitol_DH_N"/>
</dbReference>
<dbReference type="InterPro" id="IPR008183">
    <property type="entry name" value="Aldose_1/G6P_1-epimerase"/>
</dbReference>
<dbReference type="Pfam" id="PF01232">
    <property type="entry name" value="Mannitol_dh"/>
    <property type="match status" value="1"/>
</dbReference>
<evidence type="ECO:0000259" key="8">
    <source>
        <dbReference type="Pfam" id="PF08125"/>
    </source>
</evidence>
<dbReference type="SUPFAM" id="SSF74650">
    <property type="entry name" value="Galactose mutarotase-like"/>
    <property type="match status" value="1"/>
</dbReference>
<evidence type="ECO:0000256" key="6">
    <source>
        <dbReference type="ARBA" id="ARBA00048615"/>
    </source>
</evidence>
<dbReference type="GO" id="GO:0005829">
    <property type="term" value="C:cytosol"/>
    <property type="evidence" value="ECO:0007669"/>
    <property type="project" value="TreeGrafter"/>
</dbReference>
<evidence type="ECO:0000256" key="5">
    <source>
        <dbReference type="ARBA" id="ARBA00023027"/>
    </source>
</evidence>
<dbReference type="InterPro" id="IPR008927">
    <property type="entry name" value="6-PGluconate_DH-like_C_sf"/>
</dbReference>
<evidence type="ECO:0000256" key="3">
    <source>
        <dbReference type="ARBA" id="ARBA00012083"/>
    </source>
</evidence>
<reference evidence="9 10" key="1">
    <citation type="submission" date="2018-01" db="EMBL/GenBank/DDBJ databases">
        <title>Cryobacterium sp. nov., from glaciers in China.</title>
        <authorList>
            <person name="Liu Q."/>
            <person name="Xin Y.-H."/>
        </authorList>
    </citation>
    <scope>NUCLEOTIDE SEQUENCE [LARGE SCALE GENOMIC DNA]</scope>
    <source>
        <strain evidence="9 10">TMB1-8</strain>
    </source>
</reference>
<dbReference type="PANTHER" id="PTHR30524">
    <property type="entry name" value="MANNITOL-1-PHOSPHATE 5-DEHYDROGENASE"/>
    <property type="match status" value="1"/>
</dbReference>
<dbReference type="InterPro" id="IPR025532">
    <property type="entry name" value="G6P_1-epimerase"/>
</dbReference>
<evidence type="ECO:0000256" key="2">
    <source>
        <dbReference type="ARBA" id="ARBA00005866"/>
    </source>
</evidence>
<dbReference type="PRINTS" id="PR00084">
    <property type="entry name" value="MTLDHDRGNASE"/>
</dbReference>
<sequence>MIWLILTVEELMQGTTHEPGSASESALPLPSGIRMVTGAGSLPAVEVALPAATALVYLHGAHVAQWTPTGQKPVLWMSEHSAYSSSAALRGGIPVCFPWFGPNPTDATAPNHGWARISPWTLTAAAIVGDDAVLTFDLAGTQPDEAGTAQPVSLRYTVTIGAQLTVELAVLNEGTATVSVETALHTYFAVGDARTTQLLGLTDLPYLDRSVTPAVTSSSALPVSIVGAEIDRIYPMPRTVTIDDVTNARTITVGDTDAAQTVVWNPGTVKAAAMGDYGDDEWTETVCVEACNVRDQAASLAPGQSTSMSVSIAVAPRPQHTQQHHEGQLVMERLTSAIHPVQTLPTRAIQFGEGNFLRGFVDWQLQQMNKQGLFNGGVKIVQPLAGGLVAMLEEQDGLYTVLLEGKQGGEEVQSHEVITLVNGTVNPYLDYEAYLALAEDDDIEFIFSNTTESGIVYNAEDTLADTPHASFPGKLTALLFRRFELGKKGFQLIPCELIERNGDKLKETVLATAANWGLSADFIQWVNTDNTFYSSLVDRIVPGYPKDRAEELCVEFGFEDRLIVKAEPFLLWVIEGPQSLTETLPLARAGLNVTVTDDMTPYRERKVFLLNAPHTTMASLARLAGVETVRDVMLDADFGPLVEAVMYEEIMPVLDLPHDELAAYAESVKERFENPFMHHELSAIALNSASKFTSRLLPVLTGFHTKNGTFPPRITLALSAILLAYSGDPAVTITPVDSAETIAAFHAAYATDAAAPNNYVATILADTTLWGSDLTKLDGLVDQVAAGLDALRDRGVRATIADLAVRA</sequence>
<dbReference type="Pfam" id="PF01263">
    <property type="entry name" value="Aldose_epim"/>
    <property type="match status" value="1"/>
</dbReference>
<dbReference type="CDD" id="cd09020">
    <property type="entry name" value="D-hex-6-P-epi_like"/>
    <property type="match status" value="1"/>
</dbReference>
<proteinExistence type="inferred from homology"/>
<dbReference type="EMBL" id="PPXF01000016">
    <property type="protein sequence ID" value="POH70471.1"/>
    <property type="molecule type" value="Genomic_DNA"/>
</dbReference>
<accession>A0A2S3ZNT4</accession>
<dbReference type="InterPro" id="IPR011013">
    <property type="entry name" value="Gal_mutarotase_sf_dom"/>
</dbReference>
<dbReference type="SUPFAM" id="SSF51735">
    <property type="entry name" value="NAD(P)-binding Rossmann-fold domains"/>
    <property type="match status" value="1"/>
</dbReference>
<dbReference type="GO" id="GO:0047938">
    <property type="term" value="F:glucose-6-phosphate 1-epimerase activity"/>
    <property type="evidence" value="ECO:0007669"/>
    <property type="project" value="UniProtKB-EC"/>
</dbReference>
<keyword evidence="4" id="KW-0560">Oxidoreductase</keyword>
<dbReference type="Gene3D" id="2.70.98.10">
    <property type="match status" value="1"/>
</dbReference>
<feature type="domain" description="Mannitol dehydrogenase N-terminal" evidence="7">
    <location>
        <begin position="347"/>
        <end position="585"/>
    </location>
</feature>
<comment type="similarity">
    <text evidence="2">Belongs to the glucose-6-phosphate 1-epimerase family.</text>
</comment>
<dbReference type="Gene3D" id="3.40.50.720">
    <property type="entry name" value="NAD(P)-binding Rossmann-like Domain"/>
    <property type="match status" value="1"/>
</dbReference>
<dbReference type="NCBIfam" id="NF002969">
    <property type="entry name" value="PRK03643.1"/>
    <property type="match status" value="1"/>
</dbReference>
<dbReference type="InterPro" id="IPR013118">
    <property type="entry name" value="Mannitol_DH_C"/>
</dbReference>
<dbReference type="InterPro" id="IPR013328">
    <property type="entry name" value="6PGD_dom2"/>
</dbReference>